<dbReference type="RefSeq" id="WP_179488659.1">
    <property type="nucleotide sequence ID" value="NZ_JACCBV010000001.1"/>
</dbReference>
<dbReference type="InterPro" id="IPR036388">
    <property type="entry name" value="WH-like_DNA-bd_sf"/>
</dbReference>
<proteinExistence type="predicted"/>
<comment type="caution">
    <text evidence="1">The sequence shown here is derived from an EMBL/GenBank/DDBJ whole genome shotgun (WGS) entry which is preliminary data.</text>
</comment>
<dbReference type="AlphaFoldDB" id="A0A7Y9GMR3"/>
<accession>A0A7Y9GMR3</accession>
<sequence>MPRRVDDYRGLAQASRIRLLDAIQSQPGILLSELASRTGLHENTVRDHVRVLEDRGLIVSRATPQGTRGRPPLGFHPVRDASANPVARSRIERAAEHGDLLRRLVPCVRELPAEALHQLDVLYEHLDDAGLEPEIDEASLIVRLRPCPFYPLMDDEDEKLVVCAVHQRLADEILHQVPGPLEISAYRPFVTPHECRIELRDTTAVATA</sequence>
<dbReference type="Pfam" id="PF12840">
    <property type="entry name" value="HTH_20"/>
    <property type="match status" value="1"/>
</dbReference>
<dbReference type="Gene3D" id="1.10.10.10">
    <property type="entry name" value="Winged helix-like DNA-binding domain superfamily/Winged helix DNA-binding domain"/>
    <property type="match status" value="1"/>
</dbReference>
<reference evidence="1 2" key="1">
    <citation type="submission" date="2020-07" db="EMBL/GenBank/DDBJ databases">
        <title>Sequencing the genomes of 1000 actinobacteria strains.</title>
        <authorList>
            <person name="Klenk H.-P."/>
        </authorList>
    </citation>
    <scope>NUCLEOTIDE SEQUENCE [LARGE SCALE GENOMIC DNA]</scope>
    <source>
        <strain evidence="1 2">DSM 24662</strain>
    </source>
</reference>
<organism evidence="1 2">
    <name type="scientific">Microbacterium immunditiarum</name>
    <dbReference type="NCBI Taxonomy" id="337480"/>
    <lineage>
        <taxon>Bacteria</taxon>
        <taxon>Bacillati</taxon>
        <taxon>Actinomycetota</taxon>
        <taxon>Actinomycetes</taxon>
        <taxon>Micrococcales</taxon>
        <taxon>Microbacteriaceae</taxon>
        <taxon>Microbacterium</taxon>
    </lineage>
</organism>
<dbReference type="Proteomes" id="UP000576969">
    <property type="component" value="Unassembled WGS sequence"/>
</dbReference>
<dbReference type="SUPFAM" id="SSF46785">
    <property type="entry name" value="Winged helix' DNA-binding domain"/>
    <property type="match status" value="1"/>
</dbReference>
<dbReference type="EMBL" id="JACCBV010000001">
    <property type="protein sequence ID" value="NYE19363.1"/>
    <property type="molecule type" value="Genomic_DNA"/>
</dbReference>
<dbReference type="CDD" id="cd00090">
    <property type="entry name" value="HTH_ARSR"/>
    <property type="match status" value="1"/>
</dbReference>
<evidence type="ECO:0000313" key="2">
    <source>
        <dbReference type="Proteomes" id="UP000576969"/>
    </source>
</evidence>
<dbReference type="InterPro" id="IPR036390">
    <property type="entry name" value="WH_DNA-bd_sf"/>
</dbReference>
<name>A0A7Y9GMR3_9MICO</name>
<evidence type="ECO:0000313" key="1">
    <source>
        <dbReference type="EMBL" id="NYE19363.1"/>
    </source>
</evidence>
<dbReference type="InterPro" id="IPR011991">
    <property type="entry name" value="ArsR-like_HTH"/>
</dbReference>
<protein>
    <submittedName>
        <fullName evidence="1">Putative ArsR family transcriptional regulator</fullName>
    </submittedName>
</protein>
<keyword evidence="2" id="KW-1185">Reference proteome</keyword>
<gene>
    <name evidence="1" type="ORF">BJ991_001391</name>
</gene>